<evidence type="ECO:0000256" key="1">
    <source>
        <dbReference type="SAM" id="MobiDB-lite"/>
    </source>
</evidence>
<proteinExistence type="predicted"/>
<accession>A0AAE0L879</accession>
<protein>
    <submittedName>
        <fullName evidence="2">Uncharacterized protein</fullName>
    </submittedName>
</protein>
<evidence type="ECO:0000313" key="2">
    <source>
        <dbReference type="EMBL" id="KAK3275492.1"/>
    </source>
</evidence>
<organism evidence="2 3">
    <name type="scientific">Cymbomonas tetramitiformis</name>
    <dbReference type="NCBI Taxonomy" id="36881"/>
    <lineage>
        <taxon>Eukaryota</taxon>
        <taxon>Viridiplantae</taxon>
        <taxon>Chlorophyta</taxon>
        <taxon>Pyramimonadophyceae</taxon>
        <taxon>Pyramimonadales</taxon>
        <taxon>Pyramimonadaceae</taxon>
        <taxon>Cymbomonas</taxon>
    </lineage>
</organism>
<comment type="caution">
    <text evidence="2">The sequence shown here is derived from an EMBL/GenBank/DDBJ whole genome shotgun (WGS) entry which is preliminary data.</text>
</comment>
<gene>
    <name evidence="2" type="ORF">CYMTET_16380</name>
</gene>
<dbReference type="EMBL" id="LGRX02007192">
    <property type="protein sequence ID" value="KAK3275492.1"/>
    <property type="molecule type" value="Genomic_DNA"/>
</dbReference>
<name>A0AAE0L879_9CHLO</name>
<feature type="region of interest" description="Disordered" evidence="1">
    <location>
        <begin position="180"/>
        <end position="202"/>
    </location>
</feature>
<evidence type="ECO:0000313" key="3">
    <source>
        <dbReference type="Proteomes" id="UP001190700"/>
    </source>
</evidence>
<reference evidence="2 3" key="1">
    <citation type="journal article" date="2015" name="Genome Biol. Evol.">
        <title>Comparative Genomics of a Bacterivorous Green Alga Reveals Evolutionary Causalities and Consequences of Phago-Mixotrophic Mode of Nutrition.</title>
        <authorList>
            <person name="Burns J.A."/>
            <person name="Paasch A."/>
            <person name="Narechania A."/>
            <person name="Kim E."/>
        </authorList>
    </citation>
    <scope>NUCLEOTIDE SEQUENCE [LARGE SCALE GENOMIC DNA]</scope>
    <source>
        <strain evidence="2 3">PLY_AMNH</strain>
    </source>
</reference>
<keyword evidence="3" id="KW-1185">Reference proteome</keyword>
<sequence>MLQLRVQQENNPGRHFAVFTAQLGFMEDKIHNTQANTVHSDVFSCWFCEFMDLRTKQNRKHAAKRGSRAWRAAGASAHVLSREATSSEPGLLNGEAGHQQAALGAALQDALCEVQVQGGMSGNPEEAAMSGKKRQAIDFLCLFDLKDGWNDSPRILVKVMWALAEAIRAPQALRDRMELRKRRGGAGGTGSRGEPTVRAEREEGRVGAAPLVEHLGLEVGIKDGQFKVDLSADWKSPVRPRHLLSTASRERRWVVGTGASSLQRAVPVGVPGRATHLILPARTLLRDRGAEELGNSGQAFPASTARPGVPATAQRGMLVEQPRHLAPAHHHAPAHRLLPLRLGGRSQSEGIGAGFLERRRAGLPHHASPVRCDHAYGTDFPEATEGKDSVVEVRQLGSDAHAGAFHFEGRSALMRRMRRLWIRWDSHKIELQAWYNWSEWADRLSRNTDVDDWPLNCR</sequence>
<dbReference type="Proteomes" id="UP001190700">
    <property type="component" value="Unassembled WGS sequence"/>
</dbReference>
<dbReference type="AlphaFoldDB" id="A0AAE0L879"/>